<dbReference type="NCBIfam" id="TIGR01509">
    <property type="entry name" value="HAD-SF-IA-v3"/>
    <property type="match status" value="1"/>
</dbReference>
<gene>
    <name evidence="11" type="primary">gph</name>
    <name evidence="11" type="ORF">CHU95_14830</name>
</gene>
<evidence type="ECO:0000256" key="4">
    <source>
        <dbReference type="ARBA" id="ARBA00006171"/>
    </source>
</evidence>
<dbReference type="FunFam" id="3.40.50.1000:FF:000022">
    <property type="entry name" value="Phosphoglycolate phosphatase"/>
    <property type="match status" value="1"/>
</dbReference>
<comment type="pathway">
    <text evidence="3 10">Organic acid metabolism; glycolate biosynthesis; glycolate from 2-phosphoglycolate: step 1/1.</text>
</comment>
<name>A0A255YWN1_9PROT</name>
<dbReference type="Gene3D" id="1.10.150.240">
    <property type="entry name" value="Putative phosphatase, domain 2"/>
    <property type="match status" value="1"/>
</dbReference>
<dbReference type="InterPro" id="IPR006439">
    <property type="entry name" value="HAD-SF_hydro_IA"/>
</dbReference>
<dbReference type="GO" id="GO:0046295">
    <property type="term" value="P:glycolate biosynthetic process"/>
    <property type="evidence" value="ECO:0007669"/>
    <property type="project" value="UniProtKB-UniRule"/>
</dbReference>
<dbReference type="PRINTS" id="PR00413">
    <property type="entry name" value="HADHALOGNASE"/>
</dbReference>
<dbReference type="HAMAP" id="MF_00495">
    <property type="entry name" value="GPH_hydrolase_bact"/>
    <property type="match status" value="1"/>
</dbReference>
<comment type="caution">
    <text evidence="11">The sequence shown here is derived from an EMBL/GenBank/DDBJ whole genome shotgun (WGS) entry which is preliminary data.</text>
</comment>
<dbReference type="Gene3D" id="3.40.50.1000">
    <property type="entry name" value="HAD superfamily/HAD-like"/>
    <property type="match status" value="1"/>
</dbReference>
<dbReference type="NCBIfam" id="TIGR01449">
    <property type="entry name" value="PGP_bact"/>
    <property type="match status" value="1"/>
</dbReference>
<dbReference type="OrthoDB" id="9793014at2"/>
<keyword evidence="7 10" id="KW-0378">Hydrolase</keyword>
<dbReference type="Pfam" id="PF13419">
    <property type="entry name" value="HAD_2"/>
    <property type="match status" value="1"/>
</dbReference>
<evidence type="ECO:0000256" key="8">
    <source>
        <dbReference type="ARBA" id="ARBA00022842"/>
    </source>
</evidence>
<evidence type="ECO:0000256" key="10">
    <source>
        <dbReference type="HAMAP-Rule" id="MF_00495"/>
    </source>
</evidence>
<dbReference type="GO" id="GO:0005975">
    <property type="term" value="P:carbohydrate metabolic process"/>
    <property type="evidence" value="ECO:0007669"/>
    <property type="project" value="InterPro"/>
</dbReference>
<dbReference type="GO" id="GO:0046872">
    <property type="term" value="F:metal ion binding"/>
    <property type="evidence" value="ECO:0007669"/>
    <property type="project" value="UniProtKB-KW"/>
</dbReference>
<dbReference type="InterPro" id="IPR041492">
    <property type="entry name" value="HAD_2"/>
</dbReference>
<comment type="cofactor">
    <cofactor evidence="2 10">
        <name>Mg(2+)</name>
        <dbReference type="ChEBI" id="CHEBI:18420"/>
    </cofactor>
</comment>
<dbReference type="NCBIfam" id="TIGR01549">
    <property type="entry name" value="HAD-SF-IA-v1"/>
    <property type="match status" value="1"/>
</dbReference>
<dbReference type="EC" id="3.1.3.18" evidence="5 10"/>
<keyword evidence="8 10" id="KW-0460">Magnesium</keyword>
<comment type="function">
    <text evidence="10">Specifically catalyzes the dephosphorylation of 2-phosphoglycolate. Is involved in the dissimilation of the intracellular 2-phosphoglycolate formed during the DNA repair of 3'-phosphoglycolate ends, a major class of DNA lesions induced by oxidative stress.</text>
</comment>
<dbReference type="EMBL" id="NOXU01000030">
    <property type="protein sequence ID" value="OYQ33643.1"/>
    <property type="molecule type" value="Genomic_DNA"/>
</dbReference>
<dbReference type="PANTHER" id="PTHR43434:SF1">
    <property type="entry name" value="PHOSPHOGLYCOLATE PHOSPHATASE"/>
    <property type="match status" value="1"/>
</dbReference>
<evidence type="ECO:0000256" key="5">
    <source>
        <dbReference type="ARBA" id="ARBA00013078"/>
    </source>
</evidence>
<dbReference type="UniPathway" id="UPA00865">
    <property type="reaction ID" value="UER00834"/>
</dbReference>
<feature type="active site" description="Nucleophile" evidence="10">
    <location>
        <position position="13"/>
    </location>
</feature>
<evidence type="ECO:0000256" key="9">
    <source>
        <dbReference type="ARBA" id="ARBA00023277"/>
    </source>
</evidence>
<proteinExistence type="inferred from homology"/>
<protein>
    <recommendedName>
        <fullName evidence="5 10">Phosphoglycolate phosphatase</fullName>
        <shortName evidence="10">PGP</shortName>
        <shortName evidence="10">PGPase</shortName>
        <ecNumber evidence="5 10">3.1.3.18</ecNumber>
    </recommendedName>
</protein>
<evidence type="ECO:0000313" key="12">
    <source>
        <dbReference type="Proteomes" id="UP000216998"/>
    </source>
</evidence>
<dbReference type="SFLD" id="SFLDS00003">
    <property type="entry name" value="Haloacid_Dehalogenase"/>
    <property type="match status" value="1"/>
</dbReference>
<evidence type="ECO:0000313" key="11">
    <source>
        <dbReference type="EMBL" id="OYQ33643.1"/>
    </source>
</evidence>
<evidence type="ECO:0000256" key="3">
    <source>
        <dbReference type="ARBA" id="ARBA00004818"/>
    </source>
</evidence>
<dbReference type="InterPro" id="IPR050155">
    <property type="entry name" value="HAD-like_hydrolase_sf"/>
</dbReference>
<dbReference type="InterPro" id="IPR036412">
    <property type="entry name" value="HAD-like_sf"/>
</dbReference>
<dbReference type="PANTHER" id="PTHR43434">
    <property type="entry name" value="PHOSPHOGLYCOLATE PHOSPHATASE"/>
    <property type="match status" value="1"/>
</dbReference>
<sequence>MSILKRFPALIFDFDGTLTDSAPDITLGLNRLLAQEGRRELPLSMVHHMIGDGAGRLVEQAFAATGVALTPAELGPMTARYLAIYGALPVDRSCIYPDVVDTLTALKQAGHRLGLCTNKPAGISVDLLGELGLDTLFDAVAGGDSVARRKPHPDPLLFVMDRLGVDAGGAVMVGDNANDVAAARGAGVPAVAVAYGYPRMPLAELGADIIIDRFADLPTALARLV</sequence>
<comment type="catalytic activity">
    <reaction evidence="1 10">
        <text>2-phosphoglycolate + H2O = glycolate + phosphate</text>
        <dbReference type="Rhea" id="RHEA:14369"/>
        <dbReference type="ChEBI" id="CHEBI:15377"/>
        <dbReference type="ChEBI" id="CHEBI:29805"/>
        <dbReference type="ChEBI" id="CHEBI:43474"/>
        <dbReference type="ChEBI" id="CHEBI:58033"/>
        <dbReference type="EC" id="3.1.3.18"/>
    </reaction>
</comment>
<reference evidence="11 12" key="1">
    <citation type="submission" date="2017-07" db="EMBL/GenBank/DDBJ databases">
        <title>Niveispirillum cyanobacteriorum sp. nov., isolated from cyanobacterial aggregates in a eutrophic lake.</title>
        <authorList>
            <person name="Cai H."/>
        </authorList>
    </citation>
    <scope>NUCLEOTIDE SEQUENCE [LARGE SCALE GENOMIC DNA]</scope>
    <source>
        <strain evidence="12">TH1-14</strain>
    </source>
</reference>
<evidence type="ECO:0000256" key="7">
    <source>
        <dbReference type="ARBA" id="ARBA00022801"/>
    </source>
</evidence>
<keyword evidence="12" id="KW-1185">Reference proteome</keyword>
<dbReference type="AlphaFoldDB" id="A0A255YWN1"/>
<keyword evidence="9 10" id="KW-0119">Carbohydrate metabolism</keyword>
<feature type="binding site" evidence="10">
    <location>
        <position position="13"/>
    </location>
    <ligand>
        <name>Mg(2+)</name>
        <dbReference type="ChEBI" id="CHEBI:18420"/>
    </ligand>
</feature>
<dbReference type="SFLD" id="SFLDG01135">
    <property type="entry name" value="C1.5.6:_HAD__Beta-PGM__Phospha"/>
    <property type="match status" value="1"/>
</dbReference>
<dbReference type="GO" id="GO:0005829">
    <property type="term" value="C:cytosol"/>
    <property type="evidence" value="ECO:0007669"/>
    <property type="project" value="TreeGrafter"/>
</dbReference>
<dbReference type="SUPFAM" id="SSF56784">
    <property type="entry name" value="HAD-like"/>
    <property type="match status" value="1"/>
</dbReference>
<evidence type="ECO:0000256" key="2">
    <source>
        <dbReference type="ARBA" id="ARBA00001946"/>
    </source>
</evidence>
<dbReference type="InterPro" id="IPR023214">
    <property type="entry name" value="HAD_sf"/>
</dbReference>
<comment type="similarity">
    <text evidence="4 10">Belongs to the HAD-like hydrolase superfamily. CbbY/CbbZ/Gph/YieH family.</text>
</comment>
<feature type="binding site" evidence="10">
    <location>
        <position position="15"/>
    </location>
    <ligand>
        <name>Mg(2+)</name>
        <dbReference type="ChEBI" id="CHEBI:18420"/>
    </ligand>
</feature>
<dbReference type="Proteomes" id="UP000216998">
    <property type="component" value="Unassembled WGS sequence"/>
</dbReference>
<accession>A0A255YWN1</accession>
<evidence type="ECO:0000256" key="1">
    <source>
        <dbReference type="ARBA" id="ARBA00000830"/>
    </source>
</evidence>
<dbReference type="GO" id="GO:0006281">
    <property type="term" value="P:DNA repair"/>
    <property type="evidence" value="ECO:0007669"/>
    <property type="project" value="TreeGrafter"/>
</dbReference>
<dbReference type="RefSeq" id="WP_094457087.1">
    <property type="nucleotide sequence ID" value="NZ_NOXU01000030.1"/>
</dbReference>
<dbReference type="SFLD" id="SFLDG01129">
    <property type="entry name" value="C1.5:_HAD__Beta-PGM__Phosphata"/>
    <property type="match status" value="1"/>
</dbReference>
<feature type="binding site" evidence="10">
    <location>
        <position position="175"/>
    </location>
    <ligand>
        <name>Mg(2+)</name>
        <dbReference type="ChEBI" id="CHEBI:18420"/>
    </ligand>
</feature>
<keyword evidence="6 10" id="KW-0479">Metal-binding</keyword>
<organism evidence="11 12">
    <name type="scientific">Niveispirillum lacus</name>
    <dbReference type="NCBI Taxonomy" id="1981099"/>
    <lineage>
        <taxon>Bacteria</taxon>
        <taxon>Pseudomonadati</taxon>
        <taxon>Pseudomonadota</taxon>
        <taxon>Alphaproteobacteria</taxon>
        <taxon>Rhodospirillales</taxon>
        <taxon>Azospirillaceae</taxon>
        <taxon>Niveispirillum</taxon>
    </lineage>
</organism>
<dbReference type="GO" id="GO:0008967">
    <property type="term" value="F:phosphoglycolate phosphatase activity"/>
    <property type="evidence" value="ECO:0007669"/>
    <property type="project" value="UniProtKB-UniRule"/>
</dbReference>
<evidence type="ECO:0000256" key="6">
    <source>
        <dbReference type="ARBA" id="ARBA00022723"/>
    </source>
</evidence>
<dbReference type="InterPro" id="IPR037512">
    <property type="entry name" value="PGPase_prok"/>
</dbReference>
<dbReference type="InterPro" id="IPR023198">
    <property type="entry name" value="PGP-like_dom2"/>
</dbReference>